<feature type="domain" description="Histidine kinase/HSP90-like ATPase" evidence="11">
    <location>
        <begin position="301"/>
        <end position="390"/>
    </location>
</feature>
<evidence type="ECO:0000256" key="7">
    <source>
        <dbReference type="ARBA" id="ARBA00022840"/>
    </source>
</evidence>
<evidence type="ECO:0000259" key="12">
    <source>
        <dbReference type="Pfam" id="PF07730"/>
    </source>
</evidence>
<dbReference type="PANTHER" id="PTHR24421">
    <property type="entry name" value="NITRATE/NITRITE SENSOR PROTEIN NARX-RELATED"/>
    <property type="match status" value="1"/>
</dbReference>
<dbReference type="GO" id="GO:0016020">
    <property type="term" value="C:membrane"/>
    <property type="evidence" value="ECO:0007669"/>
    <property type="project" value="InterPro"/>
</dbReference>
<evidence type="ECO:0000256" key="4">
    <source>
        <dbReference type="ARBA" id="ARBA00022679"/>
    </source>
</evidence>
<dbReference type="OrthoDB" id="227596at2"/>
<protein>
    <recommendedName>
        <fullName evidence="2">histidine kinase</fullName>
        <ecNumber evidence="2">2.7.13.3</ecNumber>
    </recommendedName>
</protein>
<evidence type="ECO:0000256" key="1">
    <source>
        <dbReference type="ARBA" id="ARBA00000085"/>
    </source>
</evidence>
<dbReference type="Pfam" id="PF23539">
    <property type="entry name" value="DUF7134"/>
    <property type="match status" value="1"/>
</dbReference>
<dbReference type="InterPro" id="IPR050482">
    <property type="entry name" value="Sensor_HK_TwoCompSys"/>
</dbReference>
<keyword evidence="6 14" id="KW-0418">Kinase</keyword>
<keyword evidence="7" id="KW-0067">ATP-binding</keyword>
<dbReference type="Gene3D" id="3.30.565.10">
    <property type="entry name" value="Histidine kinase-like ATPase, C-terminal domain"/>
    <property type="match status" value="1"/>
</dbReference>
<dbReference type="Proteomes" id="UP000317378">
    <property type="component" value="Unassembled WGS sequence"/>
</dbReference>
<evidence type="ECO:0000256" key="5">
    <source>
        <dbReference type="ARBA" id="ARBA00022741"/>
    </source>
</evidence>
<evidence type="ECO:0000313" key="14">
    <source>
        <dbReference type="EMBL" id="TPQ20677.1"/>
    </source>
</evidence>
<dbReference type="InterPro" id="IPR003594">
    <property type="entry name" value="HATPase_dom"/>
</dbReference>
<feature type="transmembrane region" description="Helical" evidence="10">
    <location>
        <begin position="43"/>
        <end position="61"/>
    </location>
</feature>
<evidence type="ECO:0000256" key="3">
    <source>
        <dbReference type="ARBA" id="ARBA00022553"/>
    </source>
</evidence>
<evidence type="ECO:0000256" key="10">
    <source>
        <dbReference type="SAM" id="Phobius"/>
    </source>
</evidence>
<reference evidence="14 15" key="1">
    <citation type="submission" date="2019-06" db="EMBL/GenBank/DDBJ databases">
        <title>Streptomyces sporangiiformans sp. nov., a novel actinomycete isolated from soil in Mount Song.</title>
        <authorList>
            <person name="Han L."/>
        </authorList>
    </citation>
    <scope>NUCLEOTIDE SEQUENCE [LARGE SCALE GENOMIC DNA]</scope>
    <source>
        <strain evidence="14 15">NEAU-SSA 1</strain>
    </source>
</reference>
<dbReference type="Pfam" id="PF02518">
    <property type="entry name" value="HATPase_c"/>
    <property type="match status" value="1"/>
</dbReference>
<dbReference type="SUPFAM" id="SSF55874">
    <property type="entry name" value="ATPase domain of HSP90 chaperone/DNA topoisomerase II/histidine kinase"/>
    <property type="match status" value="1"/>
</dbReference>
<evidence type="ECO:0000256" key="9">
    <source>
        <dbReference type="SAM" id="MobiDB-lite"/>
    </source>
</evidence>
<evidence type="ECO:0000256" key="6">
    <source>
        <dbReference type="ARBA" id="ARBA00022777"/>
    </source>
</evidence>
<proteinExistence type="predicted"/>
<dbReference type="GO" id="GO:0046983">
    <property type="term" value="F:protein dimerization activity"/>
    <property type="evidence" value="ECO:0007669"/>
    <property type="project" value="InterPro"/>
</dbReference>
<comment type="caution">
    <text evidence="14">The sequence shown here is derived from an EMBL/GenBank/DDBJ whole genome shotgun (WGS) entry which is preliminary data.</text>
</comment>
<organism evidence="14 15">
    <name type="scientific">Streptomyces sporangiiformans</name>
    <dbReference type="NCBI Taxonomy" id="2315329"/>
    <lineage>
        <taxon>Bacteria</taxon>
        <taxon>Bacillati</taxon>
        <taxon>Actinomycetota</taxon>
        <taxon>Actinomycetes</taxon>
        <taxon>Kitasatosporales</taxon>
        <taxon>Streptomycetaceae</taxon>
        <taxon>Streptomyces</taxon>
    </lineage>
</organism>
<gene>
    <name evidence="14" type="ORF">FGD71_018880</name>
</gene>
<accession>A0A505DCY0</accession>
<sequence length="412" mass="43315">MTSSPQQLLRNHSCAVDSVVAAAVFVCSVPGSVFVLPGRDPDVPWWPGVLLAGASCVALVWRRDRPRTTVVMTAVCGAGMAALGYFVPVLLPAPLMVALHSLASRTRRRTANSFACAAIALLVTTELAAGPGDEPLVLQLFSPAWLLLATSLGTASRLQRACLEAVRARAEHAERTREEEARRRVAEERMRIARDLHDVVAHHLVLANLQASAVTRYLPARPEQAEATAACLTETTASALRELKATVGLLRQAGNTEQPACPAPGIASLPDLAASFHGAGLRVTVTTVGAPSPLSAGADLTAYRIVQEALTNVTKHASTGTAEVRLTYSPDRLILTVANGGTPAPADSRRVSGGYGLVGMRERAVSVGGLLHAGPRPRGGFEVVAELPLRPVPREEPHGATDLHIPLPCPVA</sequence>
<feature type="transmembrane region" description="Helical" evidence="10">
    <location>
        <begin position="12"/>
        <end position="37"/>
    </location>
</feature>
<dbReference type="InterPro" id="IPR055558">
    <property type="entry name" value="DUF7134"/>
</dbReference>
<dbReference type="PANTHER" id="PTHR24421:SF10">
    <property type="entry name" value="NITRATE_NITRITE SENSOR PROTEIN NARQ"/>
    <property type="match status" value="1"/>
</dbReference>
<feature type="region of interest" description="Disordered" evidence="9">
    <location>
        <begin position="392"/>
        <end position="412"/>
    </location>
</feature>
<dbReference type="GO" id="GO:0005524">
    <property type="term" value="F:ATP binding"/>
    <property type="evidence" value="ECO:0007669"/>
    <property type="project" value="UniProtKB-KW"/>
</dbReference>
<name>A0A505DCY0_9ACTN</name>
<feature type="domain" description="DUF7134" evidence="13">
    <location>
        <begin position="7"/>
        <end position="127"/>
    </location>
</feature>
<evidence type="ECO:0000259" key="13">
    <source>
        <dbReference type="Pfam" id="PF23539"/>
    </source>
</evidence>
<keyword evidence="10" id="KW-0812">Transmembrane</keyword>
<evidence type="ECO:0000259" key="11">
    <source>
        <dbReference type="Pfam" id="PF02518"/>
    </source>
</evidence>
<dbReference type="RefSeq" id="WP_119101635.1">
    <property type="nucleotide sequence ID" value="NZ_QXMJ01000131.1"/>
</dbReference>
<dbReference type="CDD" id="cd16917">
    <property type="entry name" value="HATPase_UhpB-NarQ-NarX-like"/>
    <property type="match status" value="1"/>
</dbReference>
<evidence type="ECO:0000256" key="8">
    <source>
        <dbReference type="ARBA" id="ARBA00023012"/>
    </source>
</evidence>
<dbReference type="AlphaFoldDB" id="A0A505DCY0"/>
<feature type="transmembrane region" description="Helical" evidence="10">
    <location>
        <begin position="68"/>
        <end position="91"/>
    </location>
</feature>
<keyword evidence="5" id="KW-0547">Nucleotide-binding</keyword>
<comment type="catalytic activity">
    <reaction evidence="1">
        <text>ATP + protein L-histidine = ADP + protein N-phospho-L-histidine.</text>
        <dbReference type="EC" id="2.7.13.3"/>
    </reaction>
</comment>
<dbReference type="InterPro" id="IPR011712">
    <property type="entry name" value="Sig_transdc_His_kin_sub3_dim/P"/>
</dbReference>
<feature type="compositionally biased region" description="Basic and acidic residues" evidence="9">
    <location>
        <begin position="392"/>
        <end position="401"/>
    </location>
</feature>
<keyword evidence="8" id="KW-0902">Two-component regulatory system</keyword>
<keyword evidence="15" id="KW-1185">Reference proteome</keyword>
<dbReference type="EC" id="2.7.13.3" evidence="2"/>
<keyword evidence="10" id="KW-1133">Transmembrane helix</keyword>
<keyword evidence="3" id="KW-0597">Phosphoprotein</keyword>
<evidence type="ECO:0000313" key="15">
    <source>
        <dbReference type="Proteomes" id="UP000317378"/>
    </source>
</evidence>
<dbReference type="EMBL" id="VCHX02000131">
    <property type="protein sequence ID" value="TPQ20677.1"/>
    <property type="molecule type" value="Genomic_DNA"/>
</dbReference>
<dbReference type="Pfam" id="PF07730">
    <property type="entry name" value="HisKA_3"/>
    <property type="match status" value="1"/>
</dbReference>
<evidence type="ECO:0000256" key="2">
    <source>
        <dbReference type="ARBA" id="ARBA00012438"/>
    </source>
</evidence>
<dbReference type="GO" id="GO:0000155">
    <property type="term" value="F:phosphorelay sensor kinase activity"/>
    <property type="evidence" value="ECO:0007669"/>
    <property type="project" value="InterPro"/>
</dbReference>
<dbReference type="InterPro" id="IPR036890">
    <property type="entry name" value="HATPase_C_sf"/>
</dbReference>
<feature type="domain" description="Signal transduction histidine kinase subgroup 3 dimerisation and phosphoacceptor" evidence="12">
    <location>
        <begin position="188"/>
        <end position="253"/>
    </location>
</feature>
<keyword evidence="10" id="KW-0472">Membrane</keyword>
<dbReference type="Gene3D" id="1.20.5.1930">
    <property type="match status" value="1"/>
</dbReference>
<keyword evidence="4" id="KW-0808">Transferase</keyword>